<name>A0A1G7ZBA3_9VIBR</name>
<dbReference type="Proteomes" id="UP000198854">
    <property type="component" value="Unassembled WGS sequence"/>
</dbReference>
<dbReference type="AlphaFoldDB" id="A0A1G7ZBA3"/>
<keyword evidence="6" id="KW-1185">Reference proteome</keyword>
<keyword evidence="1" id="KW-0479">Metal-binding</keyword>
<organism evidence="5 6">
    <name type="scientific">Vibrio xiamenensis</name>
    <dbReference type="NCBI Taxonomy" id="861298"/>
    <lineage>
        <taxon>Bacteria</taxon>
        <taxon>Pseudomonadati</taxon>
        <taxon>Pseudomonadota</taxon>
        <taxon>Gammaproteobacteria</taxon>
        <taxon>Vibrionales</taxon>
        <taxon>Vibrionaceae</taxon>
        <taxon>Vibrio</taxon>
    </lineage>
</organism>
<dbReference type="GO" id="GO:0008270">
    <property type="term" value="F:zinc ion binding"/>
    <property type="evidence" value="ECO:0007669"/>
    <property type="project" value="UniProtKB-KW"/>
</dbReference>
<evidence type="ECO:0000256" key="1">
    <source>
        <dbReference type="ARBA" id="ARBA00022723"/>
    </source>
</evidence>
<dbReference type="InterPro" id="IPR001876">
    <property type="entry name" value="Znf_RanBP2"/>
</dbReference>
<reference evidence="5 6" key="1">
    <citation type="submission" date="2016-10" db="EMBL/GenBank/DDBJ databases">
        <authorList>
            <person name="de Groot N.N."/>
        </authorList>
    </citation>
    <scope>NUCLEOTIDE SEQUENCE [LARGE SCALE GENOMIC DNA]</scope>
    <source>
        <strain evidence="5 6">CGMCC 1.10228</strain>
    </source>
</reference>
<accession>A0A1G7ZBA3</accession>
<evidence type="ECO:0000256" key="2">
    <source>
        <dbReference type="ARBA" id="ARBA00022771"/>
    </source>
</evidence>
<proteinExistence type="predicted"/>
<evidence type="ECO:0000259" key="4">
    <source>
        <dbReference type="PROSITE" id="PS01358"/>
    </source>
</evidence>
<dbReference type="STRING" id="861298.SAMN04488136_10778"/>
<protein>
    <recommendedName>
        <fullName evidence="4">RanBP2-type domain-containing protein</fullName>
    </recommendedName>
</protein>
<dbReference type="PROSITE" id="PS01358">
    <property type="entry name" value="ZF_RANBP2_1"/>
    <property type="match status" value="1"/>
</dbReference>
<sequence length="97" mass="11311">MCGLLTSQHIDCEVRGENLFSLQGEVPFDETTLPYIWLNEPEQFQAAKQLIKDYDAHQHFPNVDWRCHQCGEMNEGNFAVCWHCGESYQPISRSDFE</sequence>
<evidence type="ECO:0000313" key="6">
    <source>
        <dbReference type="Proteomes" id="UP000198854"/>
    </source>
</evidence>
<dbReference type="EMBL" id="FNDD01000007">
    <property type="protein sequence ID" value="SDH05390.1"/>
    <property type="molecule type" value="Genomic_DNA"/>
</dbReference>
<feature type="domain" description="RanBP2-type" evidence="4">
    <location>
        <begin position="65"/>
        <end position="84"/>
    </location>
</feature>
<keyword evidence="3" id="KW-0862">Zinc</keyword>
<evidence type="ECO:0000256" key="3">
    <source>
        <dbReference type="ARBA" id="ARBA00022833"/>
    </source>
</evidence>
<dbReference type="RefSeq" id="WP_425445104.1">
    <property type="nucleotide sequence ID" value="NZ_FNDD01000007.1"/>
</dbReference>
<evidence type="ECO:0000313" key="5">
    <source>
        <dbReference type="EMBL" id="SDH05390.1"/>
    </source>
</evidence>
<keyword evidence="2" id="KW-0863">Zinc-finger</keyword>
<gene>
    <name evidence="5" type="ORF">SAMN04488136_10778</name>
</gene>